<evidence type="ECO:0000256" key="4">
    <source>
        <dbReference type="ARBA" id="ARBA00022692"/>
    </source>
</evidence>
<proteinExistence type="predicted"/>
<dbReference type="Gramene" id="KXG36448">
    <property type="protein sequence ID" value="KXG36448"/>
    <property type="gene ID" value="SORBI_3002G334000"/>
</dbReference>
<evidence type="ECO:0000256" key="10">
    <source>
        <dbReference type="PIRSR" id="PIRSR605150-2"/>
    </source>
</evidence>
<evidence type="ECO:0000256" key="11">
    <source>
        <dbReference type="PIRSR" id="PIRSR605150-3"/>
    </source>
</evidence>
<dbReference type="GO" id="GO:0000139">
    <property type="term" value="C:Golgi membrane"/>
    <property type="evidence" value="ECO:0007669"/>
    <property type="project" value="UniProtKB-SubCell"/>
</dbReference>
<dbReference type="GO" id="GO:0071555">
    <property type="term" value="P:cell wall organization"/>
    <property type="evidence" value="ECO:0007669"/>
    <property type="project" value="UniProtKB-KW"/>
</dbReference>
<dbReference type="GO" id="GO:0016760">
    <property type="term" value="F:cellulose synthase (UDP-forming) activity"/>
    <property type="evidence" value="ECO:0007669"/>
    <property type="project" value="InterPro"/>
</dbReference>
<dbReference type="EMBL" id="CM000761">
    <property type="protein sequence ID" value="KXG36448.1"/>
    <property type="molecule type" value="Genomic_DNA"/>
</dbReference>
<feature type="transmembrane region" description="Helical" evidence="12">
    <location>
        <begin position="803"/>
        <end position="822"/>
    </location>
</feature>
<evidence type="ECO:0000256" key="8">
    <source>
        <dbReference type="ARBA" id="ARBA00023316"/>
    </source>
</evidence>
<keyword evidence="2" id="KW-0328">Glycosyltransferase</keyword>
<feature type="binding site" evidence="10">
    <location>
        <position position="178"/>
    </location>
    <ligand>
        <name>UDP-alpha-D-glucose</name>
        <dbReference type="ChEBI" id="CHEBI:58885"/>
    </ligand>
</feature>
<organism evidence="13 14">
    <name type="scientific">Sorghum bicolor</name>
    <name type="common">Sorghum</name>
    <name type="synonym">Sorghum vulgare</name>
    <dbReference type="NCBI Taxonomy" id="4558"/>
    <lineage>
        <taxon>Eukaryota</taxon>
        <taxon>Viridiplantae</taxon>
        <taxon>Streptophyta</taxon>
        <taxon>Embryophyta</taxon>
        <taxon>Tracheophyta</taxon>
        <taxon>Spermatophyta</taxon>
        <taxon>Magnoliopsida</taxon>
        <taxon>Liliopsida</taxon>
        <taxon>Poales</taxon>
        <taxon>Poaceae</taxon>
        <taxon>PACMAD clade</taxon>
        <taxon>Panicoideae</taxon>
        <taxon>Andropogonodae</taxon>
        <taxon>Andropogoneae</taxon>
        <taxon>Sorghinae</taxon>
        <taxon>Sorghum</taxon>
    </lineage>
</organism>
<feature type="binding site" evidence="11">
    <location>
        <position position="408"/>
    </location>
    <ligand>
        <name>Mn(2+)</name>
        <dbReference type="ChEBI" id="CHEBI:29035"/>
    </ligand>
</feature>
<feature type="transmembrane region" description="Helical" evidence="12">
    <location>
        <begin position="768"/>
        <end position="791"/>
    </location>
</feature>
<protein>
    <submittedName>
        <fullName evidence="13">Uncharacterized protein</fullName>
    </submittedName>
</protein>
<dbReference type="Proteomes" id="UP000000768">
    <property type="component" value="Chromosome 2"/>
</dbReference>
<evidence type="ECO:0000256" key="6">
    <source>
        <dbReference type="ARBA" id="ARBA00023034"/>
    </source>
</evidence>
<dbReference type="GO" id="GO:0009833">
    <property type="term" value="P:plant-type primary cell wall biogenesis"/>
    <property type="evidence" value="ECO:0000318"/>
    <property type="project" value="GO_Central"/>
</dbReference>
<evidence type="ECO:0000256" key="5">
    <source>
        <dbReference type="ARBA" id="ARBA00022989"/>
    </source>
</evidence>
<reference evidence="13 14" key="1">
    <citation type="journal article" date="2009" name="Nature">
        <title>The Sorghum bicolor genome and the diversification of grasses.</title>
        <authorList>
            <person name="Paterson A.H."/>
            <person name="Bowers J.E."/>
            <person name="Bruggmann R."/>
            <person name="Dubchak I."/>
            <person name="Grimwood J."/>
            <person name="Gundlach H."/>
            <person name="Haberer G."/>
            <person name="Hellsten U."/>
            <person name="Mitros T."/>
            <person name="Poliakov A."/>
            <person name="Schmutz J."/>
            <person name="Spannagl M."/>
            <person name="Tang H."/>
            <person name="Wang X."/>
            <person name="Wicker T."/>
            <person name="Bharti A.K."/>
            <person name="Chapman J."/>
            <person name="Feltus F.A."/>
            <person name="Gowik U."/>
            <person name="Grigoriev I.V."/>
            <person name="Lyons E."/>
            <person name="Maher C.A."/>
            <person name="Martis M."/>
            <person name="Narechania A."/>
            <person name="Otillar R.P."/>
            <person name="Penning B.W."/>
            <person name="Salamov A.A."/>
            <person name="Wang Y."/>
            <person name="Zhang L."/>
            <person name="Carpita N.C."/>
            <person name="Freeling M."/>
            <person name="Gingle A.R."/>
            <person name="Hash C.T."/>
            <person name="Keller B."/>
            <person name="Klein P."/>
            <person name="Kresovich S."/>
            <person name="McCann M.C."/>
            <person name="Ming R."/>
            <person name="Peterson D.G."/>
            <person name="Mehboob-ur-Rahman"/>
            <person name="Ware D."/>
            <person name="Westhoff P."/>
            <person name="Mayer K.F."/>
            <person name="Messing J."/>
            <person name="Rokhsar D.S."/>
        </authorList>
    </citation>
    <scope>NUCLEOTIDE SEQUENCE [LARGE SCALE GENOMIC DNA]</scope>
    <source>
        <strain evidence="14">cv. BTx623</strain>
    </source>
</reference>
<evidence type="ECO:0000313" key="14">
    <source>
        <dbReference type="Proteomes" id="UP000000768"/>
    </source>
</evidence>
<evidence type="ECO:0000256" key="1">
    <source>
        <dbReference type="ARBA" id="ARBA00004653"/>
    </source>
</evidence>
<dbReference type="Pfam" id="PF03552">
    <property type="entry name" value="Cellulose_synt"/>
    <property type="match status" value="2"/>
</dbReference>
<feature type="transmembrane region" description="Helical" evidence="12">
    <location>
        <begin position="112"/>
        <end position="132"/>
    </location>
</feature>
<accession>A0A1B6QEW4</accession>
<comment type="subcellular location">
    <subcellularLocation>
        <location evidence="1">Golgi apparatus membrane</location>
        <topology evidence="1">Multi-pass membrane protein</topology>
    </subcellularLocation>
</comment>
<dbReference type="OrthoDB" id="72851at2759"/>
<feature type="transmembrane region" description="Helical" evidence="12">
    <location>
        <begin position="834"/>
        <end position="858"/>
    </location>
</feature>
<feature type="binding site" evidence="10">
    <location>
        <position position="383"/>
    </location>
    <ligand>
        <name>UDP-alpha-D-glucose</name>
        <dbReference type="ChEBI" id="CHEBI:58885"/>
    </ligand>
</feature>
<dbReference type="STRING" id="4558.A0A1B6QEW4"/>
<keyword evidence="8" id="KW-0961">Cell wall biogenesis/degradation</keyword>
<dbReference type="PANTHER" id="PTHR13301">
    <property type="entry name" value="X-BOX TRANSCRIPTION FACTOR-RELATED"/>
    <property type="match status" value="1"/>
</dbReference>
<dbReference type="SUPFAM" id="SSF53448">
    <property type="entry name" value="Nucleotide-diphospho-sugar transferases"/>
    <property type="match status" value="1"/>
</dbReference>
<evidence type="ECO:0000256" key="12">
    <source>
        <dbReference type="SAM" id="Phobius"/>
    </source>
</evidence>
<dbReference type="InterPro" id="IPR005150">
    <property type="entry name" value="Cellulose_synth"/>
</dbReference>
<feature type="transmembrane region" description="Helical" evidence="12">
    <location>
        <begin position="645"/>
        <end position="666"/>
    </location>
</feature>
<feature type="active site" evidence="9">
    <location>
        <position position="569"/>
    </location>
</feature>
<name>A0A1B6QEW4_SORBI</name>
<feature type="transmembrane region" description="Helical" evidence="12">
    <location>
        <begin position="86"/>
        <end position="105"/>
    </location>
</feature>
<reference evidence="14" key="2">
    <citation type="journal article" date="2018" name="Plant J.">
        <title>The Sorghum bicolor reference genome: improved assembly, gene annotations, a transcriptome atlas, and signatures of genome organization.</title>
        <authorList>
            <person name="McCormick R.F."/>
            <person name="Truong S.K."/>
            <person name="Sreedasyam A."/>
            <person name="Jenkins J."/>
            <person name="Shu S."/>
            <person name="Sims D."/>
            <person name="Kennedy M."/>
            <person name="Amirebrahimi M."/>
            <person name="Weers B.D."/>
            <person name="McKinley B."/>
            <person name="Mattison A."/>
            <person name="Morishige D.T."/>
            <person name="Grimwood J."/>
            <person name="Schmutz J."/>
            <person name="Mullet J.E."/>
        </authorList>
    </citation>
    <scope>NUCLEOTIDE SEQUENCE [LARGE SCALE GENOMIC DNA]</scope>
    <source>
        <strain evidence="14">cv. BTx623</strain>
    </source>
</reference>
<feature type="binding site" evidence="11">
    <location>
        <position position="384"/>
    </location>
    <ligand>
        <name>Mn(2+)</name>
        <dbReference type="ChEBI" id="CHEBI:29035"/>
    </ligand>
</feature>
<dbReference type="GO" id="GO:0005886">
    <property type="term" value="C:plasma membrane"/>
    <property type="evidence" value="ECO:0000318"/>
    <property type="project" value="GO_Central"/>
</dbReference>
<keyword evidence="3" id="KW-0808">Transferase</keyword>
<evidence type="ECO:0000313" key="13">
    <source>
        <dbReference type="EMBL" id="KXG36448.1"/>
    </source>
</evidence>
<feature type="active site" evidence="9">
    <location>
        <position position="207"/>
    </location>
</feature>
<feature type="binding site" evidence="10">
    <location>
        <position position="207"/>
    </location>
    <ligand>
        <name>UDP-alpha-D-glucose</name>
        <dbReference type="ChEBI" id="CHEBI:58885"/>
    </ligand>
</feature>
<dbReference type="AlphaFoldDB" id="A0A1B6QEW4"/>
<dbReference type="Gene3D" id="3.90.550.10">
    <property type="entry name" value="Spore Coat Polysaccharide Biosynthesis Protein SpsA, Chain A"/>
    <property type="match status" value="1"/>
</dbReference>
<dbReference type="InterPro" id="IPR029044">
    <property type="entry name" value="Nucleotide-diphossugar_trans"/>
</dbReference>
<evidence type="ECO:0000256" key="7">
    <source>
        <dbReference type="ARBA" id="ARBA00023136"/>
    </source>
</evidence>
<keyword evidence="5 12" id="KW-1133">Transmembrane helix</keyword>
<evidence type="ECO:0000256" key="9">
    <source>
        <dbReference type="PIRSR" id="PIRSR605150-1"/>
    </source>
</evidence>
<evidence type="ECO:0000256" key="2">
    <source>
        <dbReference type="ARBA" id="ARBA00022676"/>
    </source>
</evidence>
<sequence>MTSPALSTGGAAVMEDGGLIDPLLAAPDGNGATKTTKTKECGAEGKYWVAADEAERRAVTECGAEDGRRPLLFRTYKLRGAILHPYRALIFVRLVAVLLFFIWRIRNNKSNIMWFWAMSVVGDAWFGFSWLLNQLPKFNPIKSIPDLDALRRYYDLPDGTSKLPSIDVFVTTADPIDEPILYTMNSILSILATDYPIDRLACYVSDDSGSLILYEALVEVAKFAMLWAPFCHKHFIEPRAPERYFEMEAQPQGGRAMQEFLNDYKRVQMEYEEFKVRLGNLSDTIHKRSDVYNSMRTSEGDAQATWMENGMQWPGTWMDPTENHRKGHHKGIVKVVLDQPSRGHNHSPQVGDENKFDFGVVGLCLPMLVYVSREKNPSYDHNKKAGALNAQLRVSALLSNAQFIINFDCDHYINNSQALRAAVCLMLDQRKGDNTAFVQFPQRFDNVDPTDRYGNHNRVFFDGTMLALNGLQGPSYLGTGCMFRRIALYGIDPPHYRQDKITPESSKYGKSTPLIDSISKAMREEMLTTQPPFDDTFVTDTKMIVAASYDKGTDWGKGVGYIYDIATEDIVTGFRIHGKGWSSMYCTMQHDAFCGTAPINLTERLHQIVRWSGGSLEMFFSHNNPLIGGQRLQLLQRVSYLNMTVYPVTSLFILLYSLCPVMWLVPDEIHIQRPFTRYVVYLLIIILMIHMIGWLEIKWARFTWLDYWRNEQFFMIGSTSAYPIALFHMAKKLLTKKGIHFRVTSKQMTANTNDKFADLYEMRWTSMLIPTVFVLVANVGAVGVAMGKALVYMGVWTVSEKTHAALGLLFNVWIMVLLYPFALAIMGRWAKRPIILLVLLPAVFVIVGVIYVALHILLANVIPI</sequence>
<keyword evidence="6" id="KW-0333">Golgi apparatus</keyword>
<dbReference type="eggNOG" id="ENOG502QU14">
    <property type="taxonomic scope" value="Eukaryota"/>
</dbReference>
<dbReference type="SMR" id="A0A1B6QEW4"/>
<dbReference type="GO" id="GO:0030244">
    <property type="term" value="P:cellulose biosynthetic process"/>
    <property type="evidence" value="ECO:0007669"/>
    <property type="project" value="InterPro"/>
</dbReference>
<keyword evidence="4 12" id="KW-0812">Transmembrane</keyword>
<keyword evidence="7 12" id="KW-0472">Membrane</keyword>
<feature type="transmembrane region" description="Helical" evidence="12">
    <location>
        <begin position="712"/>
        <end position="730"/>
    </location>
</feature>
<gene>
    <name evidence="13" type="ORF">SORBI_3002G334000</name>
</gene>
<dbReference type="FunFam" id="3.90.550.10:FF:000027">
    <property type="entry name" value="Cellulose synthase-like protein D4"/>
    <property type="match status" value="1"/>
</dbReference>
<keyword evidence="14" id="KW-1185">Reference proteome</keyword>
<dbReference type="InParanoid" id="A0A1B6QEW4"/>
<evidence type="ECO:0000256" key="3">
    <source>
        <dbReference type="ARBA" id="ARBA00022679"/>
    </source>
</evidence>
<feature type="transmembrane region" description="Helical" evidence="12">
    <location>
        <begin position="678"/>
        <end position="697"/>
    </location>
</feature>
<dbReference type="OMA" id="MQWPGTW"/>